<dbReference type="PRINTS" id="PR01100">
    <property type="entry name" value="SHIKIMTKNASE"/>
</dbReference>
<dbReference type="CDD" id="cd00464">
    <property type="entry name" value="SK"/>
    <property type="match status" value="1"/>
</dbReference>
<comment type="catalytic activity">
    <reaction evidence="10 11">
        <text>shikimate + ATP = 3-phosphoshikimate + ADP + H(+)</text>
        <dbReference type="Rhea" id="RHEA:13121"/>
        <dbReference type="ChEBI" id="CHEBI:15378"/>
        <dbReference type="ChEBI" id="CHEBI:30616"/>
        <dbReference type="ChEBI" id="CHEBI:36208"/>
        <dbReference type="ChEBI" id="CHEBI:145989"/>
        <dbReference type="ChEBI" id="CHEBI:456216"/>
        <dbReference type="EC" id="2.7.1.71"/>
    </reaction>
</comment>
<dbReference type="Pfam" id="PF01202">
    <property type="entry name" value="SKI"/>
    <property type="match status" value="1"/>
</dbReference>
<organism evidence="12 13">
    <name type="scientific">[Clostridium] methylpentosum DSM 5476</name>
    <dbReference type="NCBI Taxonomy" id="537013"/>
    <lineage>
        <taxon>Bacteria</taxon>
        <taxon>Bacillati</taxon>
        <taxon>Bacillota</taxon>
        <taxon>Clostridia</taxon>
        <taxon>Eubacteriales</taxon>
        <taxon>Oscillospiraceae</taxon>
        <taxon>Oscillospiraceae incertae sedis</taxon>
    </lineage>
</organism>
<dbReference type="Proteomes" id="UP000003340">
    <property type="component" value="Unassembled WGS sequence"/>
</dbReference>
<evidence type="ECO:0000256" key="4">
    <source>
        <dbReference type="ARBA" id="ARBA00022605"/>
    </source>
</evidence>
<dbReference type="EC" id="2.7.1.71" evidence="3 11"/>
<dbReference type="GO" id="GO:0009073">
    <property type="term" value="P:aromatic amino acid family biosynthetic process"/>
    <property type="evidence" value="ECO:0007669"/>
    <property type="project" value="UniProtKB-KW"/>
</dbReference>
<evidence type="ECO:0000256" key="10">
    <source>
        <dbReference type="ARBA" id="ARBA00048567"/>
    </source>
</evidence>
<proteinExistence type="inferred from homology"/>
<keyword evidence="5 11" id="KW-0808">Transferase</keyword>
<dbReference type="SUPFAM" id="SSF52540">
    <property type="entry name" value="P-loop containing nucleoside triphosphate hydrolases"/>
    <property type="match status" value="1"/>
</dbReference>
<keyword evidence="7 11" id="KW-0418">Kinase</keyword>
<feature type="binding site" evidence="11">
    <location>
        <position position="57"/>
    </location>
    <ligand>
        <name>substrate</name>
    </ligand>
</feature>
<dbReference type="HOGENOM" id="CLU_057607_4_0_9"/>
<dbReference type="InterPro" id="IPR027417">
    <property type="entry name" value="P-loop_NTPase"/>
</dbReference>
<comment type="pathway">
    <text evidence="1 11">Metabolic intermediate biosynthesis; chorismate biosynthesis; chorismate from D-erythrose 4-phosphate and phosphoenolpyruvate: step 5/7.</text>
</comment>
<gene>
    <name evidence="11 12" type="primary">aroK</name>
    <name evidence="12" type="ORF">CLOSTMETH_00729</name>
</gene>
<comment type="subcellular location">
    <subcellularLocation>
        <location evidence="11">Cytoplasm</location>
    </subcellularLocation>
</comment>
<dbReference type="GO" id="GO:0009423">
    <property type="term" value="P:chorismate biosynthetic process"/>
    <property type="evidence" value="ECO:0007669"/>
    <property type="project" value="UniProtKB-UniRule"/>
</dbReference>
<keyword evidence="13" id="KW-1185">Reference proteome</keyword>
<dbReference type="eggNOG" id="COG0703">
    <property type="taxonomic scope" value="Bacteria"/>
</dbReference>
<keyword evidence="6 11" id="KW-0547">Nucleotide-binding</keyword>
<feature type="binding site" evidence="11">
    <location>
        <position position="79"/>
    </location>
    <ligand>
        <name>substrate</name>
    </ligand>
</feature>
<keyword evidence="11" id="KW-0460">Magnesium</keyword>
<dbReference type="GO" id="GO:0008652">
    <property type="term" value="P:amino acid biosynthetic process"/>
    <property type="evidence" value="ECO:0007669"/>
    <property type="project" value="UniProtKB-KW"/>
</dbReference>
<comment type="caution">
    <text evidence="12">The sequence shown here is derived from an EMBL/GenBank/DDBJ whole genome shotgun (WGS) entry which is preliminary data.</text>
</comment>
<dbReference type="InterPro" id="IPR000623">
    <property type="entry name" value="Shikimate_kinase/TSH1"/>
</dbReference>
<name>C0EA75_9FIRM</name>
<evidence type="ECO:0000256" key="6">
    <source>
        <dbReference type="ARBA" id="ARBA00022741"/>
    </source>
</evidence>
<dbReference type="InterPro" id="IPR023000">
    <property type="entry name" value="Shikimate_kinase_CS"/>
</dbReference>
<dbReference type="Gene3D" id="3.40.50.300">
    <property type="entry name" value="P-loop containing nucleotide triphosphate hydrolases"/>
    <property type="match status" value="1"/>
</dbReference>
<dbReference type="UniPathway" id="UPA00053">
    <property type="reaction ID" value="UER00088"/>
</dbReference>
<evidence type="ECO:0000256" key="5">
    <source>
        <dbReference type="ARBA" id="ARBA00022679"/>
    </source>
</evidence>
<evidence type="ECO:0000256" key="9">
    <source>
        <dbReference type="ARBA" id="ARBA00023141"/>
    </source>
</evidence>
<dbReference type="GO" id="GO:0000287">
    <property type="term" value="F:magnesium ion binding"/>
    <property type="evidence" value="ECO:0007669"/>
    <property type="project" value="UniProtKB-UniRule"/>
</dbReference>
<dbReference type="AlphaFoldDB" id="C0EA75"/>
<evidence type="ECO:0000256" key="3">
    <source>
        <dbReference type="ARBA" id="ARBA00012154"/>
    </source>
</evidence>
<comment type="cofactor">
    <cofactor evidence="11">
        <name>Mg(2+)</name>
        <dbReference type="ChEBI" id="CHEBI:18420"/>
    </cofactor>
    <text evidence="11">Binds 1 Mg(2+) ion per subunit.</text>
</comment>
<comment type="function">
    <text evidence="11">Catalyzes the specific phosphorylation of the 3-hydroxyl group of shikimic acid using ATP as a cosubstrate.</text>
</comment>
<evidence type="ECO:0000256" key="11">
    <source>
        <dbReference type="HAMAP-Rule" id="MF_00109"/>
    </source>
</evidence>
<sequence length="165" mass="18296">MKNIYLCGFMGCGKSTVGRLTAKQMSMKFLDLDEYIEKKHGCTIPEIFEQRGEQAFRALETETLRELAATSGYIIATGGGTMVSPLNAEIARQNGSIVFLDLPFDTCYERIAGDSNRPVVQSNSRAGLLEIFNYRVPLYRAHATYSVDASHSPKSISEQIKLLFG</sequence>
<dbReference type="HAMAP" id="MF_00109">
    <property type="entry name" value="Shikimate_kinase"/>
    <property type="match status" value="1"/>
</dbReference>
<dbReference type="GO" id="GO:0004765">
    <property type="term" value="F:shikimate kinase activity"/>
    <property type="evidence" value="ECO:0007669"/>
    <property type="project" value="UniProtKB-UniRule"/>
</dbReference>
<feature type="binding site" evidence="11">
    <location>
        <begin position="11"/>
        <end position="16"/>
    </location>
    <ligand>
        <name>ATP</name>
        <dbReference type="ChEBI" id="CHEBI:30616"/>
    </ligand>
</feature>
<keyword evidence="8 11" id="KW-0067">ATP-binding</keyword>
<reference evidence="12 13" key="1">
    <citation type="submission" date="2009-01" db="EMBL/GenBank/DDBJ databases">
        <authorList>
            <person name="Fulton L."/>
            <person name="Clifton S."/>
            <person name="Fulton B."/>
            <person name="Xu J."/>
            <person name="Minx P."/>
            <person name="Pepin K.H."/>
            <person name="Johnson M."/>
            <person name="Bhonagiri V."/>
            <person name="Nash W.E."/>
            <person name="Mardis E.R."/>
            <person name="Wilson R.K."/>
        </authorList>
    </citation>
    <scope>NUCLEOTIDE SEQUENCE [LARGE SCALE GENOMIC DNA]</scope>
    <source>
        <strain evidence="12 13">DSM 5476</strain>
    </source>
</reference>
<evidence type="ECO:0000313" key="12">
    <source>
        <dbReference type="EMBL" id="EEG31694.1"/>
    </source>
</evidence>
<dbReference type="PANTHER" id="PTHR21087">
    <property type="entry name" value="SHIKIMATE KINASE"/>
    <property type="match status" value="1"/>
</dbReference>
<keyword evidence="4 11" id="KW-0028">Amino-acid biosynthesis</keyword>
<keyword evidence="9 11" id="KW-0057">Aromatic amino acid biosynthesis</keyword>
<dbReference type="GO" id="GO:0005829">
    <property type="term" value="C:cytosol"/>
    <property type="evidence" value="ECO:0007669"/>
    <property type="project" value="TreeGrafter"/>
</dbReference>
<dbReference type="GO" id="GO:0005524">
    <property type="term" value="F:ATP binding"/>
    <property type="evidence" value="ECO:0007669"/>
    <property type="project" value="UniProtKB-UniRule"/>
</dbReference>
<reference evidence="12 13" key="2">
    <citation type="submission" date="2009-02" db="EMBL/GenBank/DDBJ databases">
        <title>Draft genome sequence of Clostridium methylpentosum (DSM 5476).</title>
        <authorList>
            <person name="Sudarsanam P."/>
            <person name="Ley R."/>
            <person name="Guruge J."/>
            <person name="Turnbaugh P.J."/>
            <person name="Mahowald M."/>
            <person name="Liep D."/>
            <person name="Gordon J."/>
        </authorList>
    </citation>
    <scope>NUCLEOTIDE SEQUENCE [LARGE SCALE GENOMIC DNA]</scope>
    <source>
        <strain evidence="12 13">DSM 5476</strain>
    </source>
</reference>
<protein>
    <recommendedName>
        <fullName evidence="3 11">Shikimate kinase</fullName>
        <shortName evidence="11">SK</shortName>
        <ecNumber evidence="3 11">2.7.1.71</ecNumber>
    </recommendedName>
</protein>
<dbReference type="PROSITE" id="PS01128">
    <property type="entry name" value="SHIKIMATE_KINASE"/>
    <property type="match status" value="1"/>
</dbReference>
<dbReference type="EMBL" id="ACEC01000026">
    <property type="protein sequence ID" value="EEG31694.1"/>
    <property type="molecule type" value="Genomic_DNA"/>
</dbReference>
<accession>C0EA75</accession>
<dbReference type="STRING" id="537013.CLOSTMETH_00729"/>
<comment type="subunit">
    <text evidence="11">Monomer.</text>
</comment>
<comment type="similarity">
    <text evidence="2 11">Belongs to the shikimate kinase family.</text>
</comment>
<comment type="caution">
    <text evidence="11">Lacks conserved residue(s) required for the propagation of feature annotation.</text>
</comment>
<keyword evidence="11" id="KW-0963">Cytoplasm</keyword>
<feature type="binding site" evidence="11">
    <location>
        <position position="33"/>
    </location>
    <ligand>
        <name>substrate</name>
    </ligand>
</feature>
<feature type="binding site" evidence="11">
    <location>
        <position position="135"/>
    </location>
    <ligand>
        <name>substrate</name>
    </ligand>
</feature>
<evidence type="ECO:0000256" key="1">
    <source>
        <dbReference type="ARBA" id="ARBA00004842"/>
    </source>
</evidence>
<dbReference type="PANTHER" id="PTHR21087:SF16">
    <property type="entry name" value="SHIKIMATE KINASE 1, CHLOROPLASTIC"/>
    <property type="match status" value="1"/>
</dbReference>
<evidence type="ECO:0000256" key="7">
    <source>
        <dbReference type="ARBA" id="ARBA00022777"/>
    </source>
</evidence>
<feature type="binding site" evidence="11">
    <location>
        <position position="15"/>
    </location>
    <ligand>
        <name>Mg(2+)</name>
        <dbReference type="ChEBI" id="CHEBI:18420"/>
    </ligand>
</feature>
<evidence type="ECO:0000256" key="2">
    <source>
        <dbReference type="ARBA" id="ARBA00006997"/>
    </source>
</evidence>
<keyword evidence="11" id="KW-0479">Metal-binding</keyword>
<evidence type="ECO:0000256" key="8">
    <source>
        <dbReference type="ARBA" id="ARBA00022840"/>
    </source>
</evidence>
<dbReference type="InterPro" id="IPR031322">
    <property type="entry name" value="Shikimate/glucono_kinase"/>
</dbReference>
<feature type="binding site" evidence="11">
    <location>
        <position position="117"/>
    </location>
    <ligand>
        <name>ATP</name>
        <dbReference type="ChEBI" id="CHEBI:30616"/>
    </ligand>
</feature>
<evidence type="ECO:0000313" key="13">
    <source>
        <dbReference type="Proteomes" id="UP000003340"/>
    </source>
</evidence>